<evidence type="ECO:0000256" key="3">
    <source>
        <dbReference type="ARBA" id="ARBA00022692"/>
    </source>
</evidence>
<dbReference type="PANTHER" id="PTHR23320:SF128">
    <property type="entry name" value="MEMBRANE-SPANNING 4-DOMAINS SUBFAMILY A MEMBER 4A"/>
    <property type="match status" value="1"/>
</dbReference>
<evidence type="ECO:0000256" key="5">
    <source>
        <dbReference type="ARBA" id="ARBA00023136"/>
    </source>
</evidence>
<dbReference type="OrthoDB" id="10071849at2759"/>
<accession>A0A8C5D5D1</accession>
<keyword evidence="3 6" id="KW-0812">Transmembrane</keyword>
<reference evidence="7" key="2">
    <citation type="submission" date="2025-08" db="UniProtKB">
        <authorList>
            <consortium name="Ensembl"/>
        </authorList>
    </citation>
    <scope>IDENTIFICATION</scope>
</reference>
<feature type="transmembrane region" description="Helical" evidence="6">
    <location>
        <begin position="142"/>
        <end position="163"/>
    </location>
</feature>
<name>A0A8C5D5D1_GOUWI</name>
<organism evidence="7 8">
    <name type="scientific">Gouania willdenowi</name>
    <name type="common">Blunt-snouted clingfish</name>
    <name type="synonym">Lepadogaster willdenowi</name>
    <dbReference type="NCBI Taxonomy" id="441366"/>
    <lineage>
        <taxon>Eukaryota</taxon>
        <taxon>Metazoa</taxon>
        <taxon>Chordata</taxon>
        <taxon>Craniata</taxon>
        <taxon>Vertebrata</taxon>
        <taxon>Euteleostomi</taxon>
        <taxon>Actinopterygii</taxon>
        <taxon>Neopterygii</taxon>
        <taxon>Teleostei</taxon>
        <taxon>Neoteleostei</taxon>
        <taxon>Acanthomorphata</taxon>
        <taxon>Ovalentaria</taxon>
        <taxon>Blenniimorphae</taxon>
        <taxon>Blenniiformes</taxon>
        <taxon>Gobiesocoidei</taxon>
        <taxon>Gobiesocidae</taxon>
        <taxon>Gobiesocinae</taxon>
        <taxon>Gouania</taxon>
    </lineage>
</organism>
<feature type="transmembrane region" description="Helical" evidence="6">
    <location>
        <begin position="74"/>
        <end position="97"/>
    </location>
</feature>
<proteinExistence type="inferred from homology"/>
<evidence type="ECO:0000256" key="1">
    <source>
        <dbReference type="ARBA" id="ARBA00004141"/>
    </source>
</evidence>
<dbReference type="Ensembl" id="ENSGWIT00000001528.1">
    <property type="protein sequence ID" value="ENSGWIP00000001418.1"/>
    <property type="gene ID" value="ENSGWIG00000000830.1"/>
</dbReference>
<dbReference type="InterPro" id="IPR030417">
    <property type="entry name" value="MS4A"/>
</dbReference>
<keyword evidence="5 6" id="KW-0472">Membrane</keyword>
<evidence type="ECO:0000256" key="4">
    <source>
        <dbReference type="ARBA" id="ARBA00022989"/>
    </source>
</evidence>
<dbReference type="Proteomes" id="UP000694680">
    <property type="component" value="Chromosome 5"/>
</dbReference>
<feature type="transmembrane region" description="Helical" evidence="6">
    <location>
        <begin position="45"/>
        <end position="68"/>
    </location>
</feature>
<evidence type="ECO:0000313" key="7">
    <source>
        <dbReference type="Ensembl" id="ENSGWIP00000001418.1"/>
    </source>
</evidence>
<dbReference type="RefSeq" id="XP_028302174.1">
    <property type="nucleotide sequence ID" value="XM_028446373.1"/>
</dbReference>
<gene>
    <name evidence="7" type="primary">LOC114463107</name>
</gene>
<dbReference type="GO" id="GO:0016020">
    <property type="term" value="C:membrane"/>
    <property type="evidence" value="ECO:0007669"/>
    <property type="project" value="UniProtKB-SubCell"/>
</dbReference>
<keyword evidence="8" id="KW-1185">Reference proteome</keyword>
<evidence type="ECO:0000256" key="6">
    <source>
        <dbReference type="SAM" id="Phobius"/>
    </source>
</evidence>
<dbReference type="GeneID" id="114463107"/>
<evidence type="ECO:0000313" key="8">
    <source>
        <dbReference type="Proteomes" id="UP000694680"/>
    </source>
</evidence>
<comment type="subcellular location">
    <subcellularLocation>
        <location evidence="1">Membrane</location>
        <topology evidence="1">Multi-pass membrane protein</topology>
    </subcellularLocation>
</comment>
<comment type="similarity">
    <text evidence="2">Belongs to the MS4A family.</text>
</comment>
<reference evidence="7" key="3">
    <citation type="submission" date="2025-09" db="UniProtKB">
        <authorList>
            <consortium name="Ensembl"/>
        </authorList>
    </citation>
    <scope>IDENTIFICATION</scope>
</reference>
<keyword evidence="4 6" id="KW-1133">Transmembrane helix</keyword>
<dbReference type="Pfam" id="PF04103">
    <property type="entry name" value="CD20"/>
    <property type="match status" value="1"/>
</dbReference>
<feature type="transmembrane region" description="Helical" evidence="6">
    <location>
        <begin position="109"/>
        <end position="136"/>
    </location>
</feature>
<sequence length="238" mass="24840">MSSSVSTTAGNVVVVTHVHPASQQVQGNNNGNCVSYLRFNKVWPMALGTVQIMIGVMILLFGIASLFYGPSLGVYSGIFVWGAALYVSSGSLTIVAGKSGSRCQINGSMALNIIAAVVSLTGVILYALDCFIWNYYVEVTPGYSGVLAIFQFLELIVSILVAATACNATCSCCAEPQPHFIPAAAPVMNAPAFPSYQTQVAPVTPAQFSAQPAPMMDYSKNPNNGSLAGGPPAYDAPI</sequence>
<dbReference type="AlphaFoldDB" id="A0A8C5D5D1"/>
<protein>
    <submittedName>
        <fullName evidence="7">Membrane-spanning 4-domains subfamily A member 18-like</fullName>
    </submittedName>
</protein>
<evidence type="ECO:0000256" key="2">
    <source>
        <dbReference type="ARBA" id="ARBA00009565"/>
    </source>
</evidence>
<reference evidence="7" key="1">
    <citation type="submission" date="2020-06" db="EMBL/GenBank/DDBJ databases">
        <authorList>
            <consortium name="Wellcome Sanger Institute Data Sharing"/>
        </authorList>
    </citation>
    <scope>NUCLEOTIDE SEQUENCE [LARGE SCALE GENOMIC DNA]</scope>
</reference>
<dbReference type="InterPro" id="IPR007237">
    <property type="entry name" value="CD20-like"/>
</dbReference>
<dbReference type="PANTHER" id="PTHR23320">
    <property type="entry name" value="MEMBRANE-SPANNING 4-DOMAINS SUBFAMILY A MS4A -RELATED"/>
    <property type="match status" value="1"/>
</dbReference>